<dbReference type="KEGG" id="cfj:CFIO01_00728"/>
<comment type="caution">
    <text evidence="2">The sequence shown here is derived from an EMBL/GenBank/DDBJ whole genome shotgun (WGS) entry which is preliminary data.</text>
</comment>
<organism evidence="2 3">
    <name type="scientific">Colletotrichum fioriniae PJ7</name>
    <dbReference type="NCBI Taxonomy" id="1445577"/>
    <lineage>
        <taxon>Eukaryota</taxon>
        <taxon>Fungi</taxon>
        <taxon>Dikarya</taxon>
        <taxon>Ascomycota</taxon>
        <taxon>Pezizomycotina</taxon>
        <taxon>Sordariomycetes</taxon>
        <taxon>Hypocreomycetidae</taxon>
        <taxon>Glomerellales</taxon>
        <taxon>Glomerellaceae</taxon>
        <taxon>Colletotrichum</taxon>
        <taxon>Colletotrichum acutatum species complex</taxon>
    </lineage>
</organism>
<dbReference type="AlphaFoldDB" id="A0A010RSS4"/>
<evidence type="ECO:0000313" key="2">
    <source>
        <dbReference type="EMBL" id="EXF83586.1"/>
    </source>
</evidence>
<gene>
    <name evidence="2" type="ORF">CFIO01_00728</name>
</gene>
<evidence type="ECO:0000256" key="1">
    <source>
        <dbReference type="SAM" id="MobiDB-lite"/>
    </source>
</evidence>
<name>A0A010RSS4_9PEZI</name>
<feature type="region of interest" description="Disordered" evidence="1">
    <location>
        <begin position="84"/>
        <end position="105"/>
    </location>
</feature>
<accession>A0A010RSS4</accession>
<dbReference type="EMBL" id="JARH01000224">
    <property type="protein sequence ID" value="EXF83586.1"/>
    <property type="molecule type" value="Genomic_DNA"/>
</dbReference>
<protein>
    <submittedName>
        <fullName evidence="2">Uncharacterized protein</fullName>
    </submittedName>
</protein>
<proteinExistence type="predicted"/>
<sequence length="193" mass="20494">MPSPRLLRKSSFLIMPLPLLPEPYSQRLLRLTEIREPLLLPLRRRRGRGREHALALGSRAPASGGVTGNHGRVRGAANRSRATYSGFPAGADATRGGTSGNDAGVDRVAETPVRSRGVMTSGNPALMARTELARGDKERIVGARGRAGRVQAGVERAAAASGFRGKLGWCGGFEGFARSAAGWGQVWAWQVSV</sequence>
<dbReference type="Proteomes" id="UP000020467">
    <property type="component" value="Unassembled WGS sequence"/>
</dbReference>
<reference evidence="2 3" key="1">
    <citation type="submission" date="2014-02" db="EMBL/GenBank/DDBJ databases">
        <title>The genome sequence of Colletotrichum fioriniae PJ7.</title>
        <authorList>
            <person name="Baroncelli R."/>
            <person name="Thon M.R."/>
        </authorList>
    </citation>
    <scope>NUCLEOTIDE SEQUENCE [LARGE SCALE GENOMIC DNA]</scope>
    <source>
        <strain evidence="2 3">PJ7</strain>
    </source>
</reference>
<feature type="region of interest" description="Disordered" evidence="1">
    <location>
        <begin position="59"/>
        <end position="78"/>
    </location>
</feature>
<evidence type="ECO:0000313" key="3">
    <source>
        <dbReference type="Proteomes" id="UP000020467"/>
    </source>
</evidence>
<keyword evidence="3" id="KW-1185">Reference proteome</keyword>
<dbReference type="HOGENOM" id="CLU_1408626_0_0_1"/>